<evidence type="ECO:0000313" key="10">
    <source>
        <dbReference type="EMBL" id="SDS92226.1"/>
    </source>
</evidence>
<dbReference type="Proteomes" id="UP000185663">
    <property type="component" value="Chromosome I"/>
</dbReference>
<feature type="domain" description="ABC transmembrane type-1" evidence="9">
    <location>
        <begin position="115"/>
        <end position="307"/>
    </location>
</feature>
<dbReference type="GO" id="GO:0071916">
    <property type="term" value="F:dipeptide transmembrane transporter activity"/>
    <property type="evidence" value="ECO:0007669"/>
    <property type="project" value="TreeGrafter"/>
</dbReference>
<dbReference type="RefSeq" id="WP_029251943.1">
    <property type="nucleotide sequence ID" value="NZ_LT629776.1"/>
</dbReference>
<dbReference type="SUPFAM" id="SSF161098">
    <property type="entry name" value="MetI-like"/>
    <property type="match status" value="1"/>
</dbReference>
<dbReference type="EMBL" id="LT629776">
    <property type="protein sequence ID" value="SDS92226.1"/>
    <property type="molecule type" value="Genomic_DNA"/>
</dbReference>
<keyword evidence="4 7" id="KW-0812">Transmembrane</keyword>
<dbReference type="OrthoDB" id="6637947at2"/>
<dbReference type="STRING" id="545619.SAMN04489860_2719"/>
<feature type="compositionally biased region" description="Low complexity" evidence="8">
    <location>
        <begin position="1"/>
        <end position="16"/>
    </location>
</feature>
<dbReference type="CDD" id="cd06261">
    <property type="entry name" value="TM_PBP2"/>
    <property type="match status" value="1"/>
</dbReference>
<dbReference type="PANTHER" id="PTHR43386:SF1">
    <property type="entry name" value="D,D-DIPEPTIDE TRANSPORT SYSTEM PERMEASE PROTEIN DDPC-RELATED"/>
    <property type="match status" value="1"/>
</dbReference>
<dbReference type="PROSITE" id="PS50928">
    <property type="entry name" value="ABC_TM1"/>
    <property type="match status" value="1"/>
</dbReference>
<evidence type="ECO:0000256" key="7">
    <source>
        <dbReference type="RuleBase" id="RU363032"/>
    </source>
</evidence>
<feature type="transmembrane region" description="Helical" evidence="7">
    <location>
        <begin position="229"/>
        <end position="250"/>
    </location>
</feature>
<dbReference type="Gene3D" id="1.10.3720.10">
    <property type="entry name" value="MetI-like"/>
    <property type="match status" value="1"/>
</dbReference>
<sequence length="344" mass="35600">MPEQTTATQTPAGAPGSVVDESAGGGVPTATTTAPAPAGTPAARRKIRFRKPSAKLVVGLSLLGAIVLFALFGPLIGQFDPRDSSNPALVPPDSTYWMGTTSLGYDVFAQLAVGARTSLFVGITAGLLAVTLSILFGVVAGYVGGWTDEVLYTIIGVMLVIPGLPLAIVISTLVPGRSALLVAAILGVTGWAGSAVVLRKQAQSLRNRDYVAASRIAGERPLRIVAVEILPNLLPLLTAQFLFGVIFAILGEAGLSYLGLGPTGSISWGTILNEAQAGGALTRGAWWWFIPPGILIALVGTSLALINFSIDEVINPKLRAAPAAARSVRKAREARDEQSKEATA</sequence>
<feature type="compositionally biased region" description="Low complexity" evidence="8">
    <location>
        <begin position="28"/>
        <end position="42"/>
    </location>
</feature>
<feature type="transmembrane region" description="Helical" evidence="7">
    <location>
        <begin position="150"/>
        <end position="173"/>
    </location>
</feature>
<keyword evidence="5 7" id="KW-1133">Transmembrane helix</keyword>
<keyword evidence="2 7" id="KW-0813">Transport</keyword>
<feature type="transmembrane region" description="Helical" evidence="7">
    <location>
        <begin position="286"/>
        <end position="310"/>
    </location>
</feature>
<evidence type="ECO:0000256" key="4">
    <source>
        <dbReference type="ARBA" id="ARBA00022692"/>
    </source>
</evidence>
<dbReference type="InterPro" id="IPR050366">
    <property type="entry name" value="BP-dependent_transpt_permease"/>
</dbReference>
<evidence type="ECO:0000256" key="3">
    <source>
        <dbReference type="ARBA" id="ARBA00022475"/>
    </source>
</evidence>
<evidence type="ECO:0000256" key="1">
    <source>
        <dbReference type="ARBA" id="ARBA00004651"/>
    </source>
</evidence>
<feature type="transmembrane region" description="Helical" evidence="7">
    <location>
        <begin position="179"/>
        <end position="198"/>
    </location>
</feature>
<evidence type="ECO:0000259" key="9">
    <source>
        <dbReference type="PROSITE" id="PS50928"/>
    </source>
</evidence>
<dbReference type="InterPro" id="IPR035906">
    <property type="entry name" value="MetI-like_sf"/>
</dbReference>
<dbReference type="InterPro" id="IPR000515">
    <property type="entry name" value="MetI-like"/>
</dbReference>
<dbReference type="PANTHER" id="PTHR43386">
    <property type="entry name" value="OLIGOPEPTIDE TRANSPORT SYSTEM PERMEASE PROTEIN APPC"/>
    <property type="match status" value="1"/>
</dbReference>
<feature type="region of interest" description="Disordered" evidence="8">
    <location>
        <begin position="1"/>
        <end position="44"/>
    </location>
</feature>
<organism evidence="10 11">
    <name type="scientific">Paraoerskovia marina</name>
    <dbReference type="NCBI Taxonomy" id="545619"/>
    <lineage>
        <taxon>Bacteria</taxon>
        <taxon>Bacillati</taxon>
        <taxon>Actinomycetota</taxon>
        <taxon>Actinomycetes</taxon>
        <taxon>Micrococcales</taxon>
        <taxon>Cellulomonadaceae</taxon>
        <taxon>Paraoerskovia</taxon>
    </lineage>
</organism>
<evidence type="ECO:0000256" key="6">
    <source>
        <dbReference type="ARBA" id="ARBA00023136"/>
    </source>
</evidence>
<keyword evidence="11" id="KW-1185">Reference proteome</keyword>
<reference evidence="10 11" key="1">
    <citation type="submission" date="2016-10" db="EMBL/GenBank/DDBJ databases">
        <authorList>
            <person name="de Groot N.N."/>
        </authorList>
    </citation>
    <scope>NUCLEOTIDE SEQUENCE [LARGE SCALE GENOMIC DNA]</scope>
    <source>
        <strain evidence="10 11">DSM 22126</strain>
    </source>
</reference>
<evidence type="ECO:0000313" key="11">
    <source>
        <dbReference type="Proteomes" id="UP000185663"/>
    </source>
</evidence>
<comment type="subcellular location">
    <subcellularLocation>
        <location evidence="1 7">Cell membrane</location>
        <topology evidence="1 7">Multi-pass membrane protein</topology>
    </subcellularLocation>
</comment>
<accession>A0A1H1W6W7</accession>
<evidence type="ECO:0000256" key="8">
    <source>
        <dbReference type="SAM" id="MobiDB-lite"/>
    </source>
</evidence>
<dbReference type="eggNOG" id="COG1173">
    <property type="taxonomic scope" value="Bacteria"/>
</dbReference>
<feature type="transmembrane region" description="Helical" evidence="7">
    <location>
        <begin position="54"/>
        <end position="76"/>
    </location>
</feature>
<evidence type="ECO:0000256" key="5">
    <source>
        <dbReference type="ARBA" id="ARBA00022989"/>
    </source>
</evidence>
<comment type="similarity">
    <text evidence="7">Belongs to the binding-protein-dependent transport system permease family.</text>
</comment>
<keyword evidence="6 7" id="KW-0472">Membrane</keyword>
<gene>
    <name evidence="10" type="ORF">SAMN04489860_2719</name>
</gene>
<feature type="transmembrane region" description="Helical" evidence="7">
    <location>
        <begin position="119"/>
        <end position="143"/>
    </location>
</feature>
<proteinExistence type="inferred from homology"/>
<name>A0A1H1W6W7_9CELL</name>
<dbReference type="GO" id="GO:0005886">
    <property type="term" value="C:plasma membrane"/>
    <property type="evidence" value="ECO:0007669"/>
    <property type="project" value="UniProtKB-SubCell"/>
</dbReference>
<dbReference type="AlphaFoldDB" id="A0A1H1W6W7"/>
<protein>
    <submittedName>
        <fullName evidence="10">Peptide/nickel transport system permease protein</fullName>
    </submittedName>
</protein>
<keyword evidence="3" id="KW-1003">Cell membrane</keyword>
<dbReference type="Pfam" id="PF00528">
    <property type="entry name" value="BPD_transp_1"/>
    <property type="match status" value="1"/>
</dbReference>
<evidence type="ECO:0000256" key="2">
    <source>
        <dbReference type="ARBA" id="ARBA00022448"/>
    </source>
</evidence>